<accession>A0AAW9TUA2</accession>
<sequence length="108" mass="12380">MITDAELNKLEDNFETADLLRAVDEIDKMRSYLNDRDNFRPPQIRDDLLKLHGLGDRLINARAKGVASEFFDLAEELDGQVFDLLESLEAVRDILAKLTELYPESLVE</sequence>
<dbReference type="Proteomes" id="UP000429484">
    <property type="component" value="Unassembled WGS sequence"/>
</dbReference>
<reference evidence="1 2" key="1">
    <citation type="journal article" date="2013" name="Genome Biol.">
        <title>Comparative genomics of the core and accessory genomes of 48 Sinorhizobium strains comprising five genospecies.</title>
        <authorList>
            <person name="Sugawara M."/>
            <person name="Epstein B."/>
            <person name="Badgley B.D."/>
            <person name="Unno T."/>
            <person name="Xu L."/>
            <person name="Reese J."/>
            <person name="Gyaneshwar P."/>
            <person name="Denny R."/>
            <person name="Mudge J."/>
            <person name="Bharti A.K."/>
            <person name="Farmer A.D."/>
            <person name="May G.D."/>
            <person name="Woodward J.E."/>
            <person name="Medigue C."/>
            <person name="Vallenet D."/>
            <person name="Lajus A."/>
            <person name="Rouy Z."/>
            <person name="Martinez-Vaz B."/>
            <person name="Tiffin P."/>
            <person name="Young N.D."/>
            <person name="Sadowsky M.J."/>
        </authorList>
    </citation>
    <scope>NUCLEOTIDE SEQUENCE [LARGE SCALE GENOMIC DNA]</scope>
    <source>
        <strain evidence="1 2">N6B1</strain>
    </source>
</reference>
<gene>
    <name evidence="1" type="ORF">GHK53_22950</name>
</gene>
<dbReference type="RefSeq" id="WP_153349939.1">
    <property type="nucleotide sequence ID" value="NZ_WISR01000188.1"/>
</dbReference>
<evidence type="ECO:0000313" key="1">
    <source>
        <dbReference type="EMBL" id="MQW35544.1"/>
    </source>
</evidence>
<comment type="caution">
    <text evidence="1">The sequence shown here is derived from an EMBL/GenBank/DDBJ whole genome shotgun (WGS) entry which is preliminary data.</text>
</comment>
<organism evidence="1 2">
    <name type="scientific">Rhizobium meliloti</name>
    <name type="common">Ensifer meliloti</name>
    <name type="synonym">Sinorhizobium meliloti</name>
    <dbReference type="NCBI Taxonomy" id="382"/>
    <lineage>
        <taxon>Bacteria</taxon>
        <taxon>Pseudomonadati</taxon>
        <taxon>Pseudomonadota</taxon>
        <taxon>Alphaproteobacteria</taxon>
        <taxon>Hyphomicrobiales</taxon>
        <taxon>Rhizobiaceae</taxon>
        <taxon>Sinorhizobium/Ensifer group</taxon>
        <taxon>Sinorhizobium</taxon>
    </lineage>
</organism>
<evidence type="ECO:0000313" key="2">
    <source>
        <dbReference type="Proteomes" id="UP000429484"/>
    </source>
</evidence>
<dbReference type="EMBL" id="WISR01000188">
    <property type="protein sequence ID" value="MQW35544.1"/>
    <property type="molecule type" value="Genomic_DNA"/>
</dbReference>
<proteinExistence type="predicted"/>
<dbReference type="AlphaFoldDB" id="A0AAW9TUA2"/>
<name>A0AAW9TUA2_RHIML</name>
<protein>
    <submittedName>
        <fullName evidence="1">Transposase</fullName>
    </submittedName>
</protein>